<keyword evidence="1" id="KW-0472">Membrane</keyword>
<evidence type="ECO:0000313" key="3">
    <source>
        <dbReference type="Proteomes" id="UP000199459"/>
    </source>
</evidence>
<feature type="transmembrane region" description="Helical" evidence="1">
    <location>
        <begin position="15"/>
        <end position="37"/>
    </location>
</feature>
<proteinExistence type="predicted"/>
<protein>
    <submittedName>
        <fullName evidence="2">Uncharacterized protein</fullName>
    </submittedName>
</protein>
<dbReference type="Proteomes" id="UP000199459">
    <property type="component" value="Unassembled WGS sequence"/>
</dbReference>
<name>A0A1H8HZY3_9PROT</name>
<dbReference type="AlphaFoldDB" id="A0A1H8HZY3"/>
<keyword evidence="1" id="KW-1133">Transmembrane helix</keyword>
<dbReference type="EMBL" id="FOCP01000028">
    <property type="protein sequence ID" value="SEN62040.1"/>
    <property type="molecule type" value="Genomic_DNA"/>
</dbReference>
<evidence type="ECO:0000256" key="1">
    <source>
        <dbReference type="SAM" id="Phobius"/>
    </source>
</evidence>
<organism evidence="2 3">
    <name type="scientific">Nitrosomonas marina</name>
    <dbReference type="NCBI Taxonomy" id="917"/>
    <lineage>
        <taxon>Bacteria</taxon>
        <taxon>Pseudomonadati</taxon>
        <taxon>Pseudomonadota</taxon>
        <taxon>Betaproteobacteria</taxon>
        <taxon>Nitrosomonadales</taxon>
        <taxon>Nitrosomonadaceae</taxon>
        <taxon>Nitrosomonas</taxon>
    </lineage>
</organism>
<keyword evidence="1" id="KW-0812">Transmembrane</keyword>
<sequence length="38" mass="4250">MVFGLRGEAQGDAEARFFISVAWLILLSTCENTLFMVI</sequence>
<gene>
    <name evidence="2" type="ORF">SAMN05216325_1282</name>
</gene>
<reference evidence="2 3" key="1">
    <citation type="submission" date="2016-10" db="EMBL/GenBank/DDBJ databases">
        <authorList>
            <person name="de Groot N.N."/>
        </authorList>
    </citation>
    <scope>NUCLEOTIDE SEQUENCE [LARGE SCALE GENOMIC DNA]</scope>
    <source>
        <strain evidence="2 3">Nm22</strain>
    </source>
</reference>
<accession>A0A1H8HZY3</accession>
<evidence type="ECO:0000313" key="2">
    <source>
        <dbReference type="EMBL" id="SEN62040.1"/>
    </source>
</evidence>